<feature type="non-terminal residue" evidence="8">
    <location>
        <position position="1"/>
    </location>
</feature>
<dbReference type="InterPro" id="IPR028889">
    <property type="entry name" value="USP"/>
</dbReference>
<evidence type="ECO:0000256" key="1">
    <source>
        <dbReference type="ARBA" id="ARBA00000707"/>
    </source>
</evidence>
<dbReference type="GO" id="GO:0061136">
    <property type="term" value="P:regulation of proteasomal protein catabolic process"/>
    <property type="evidence" value="ECO:0007669"/>
    <property type="project" value="TreeGrafter"/>
</dbReference>
<keyword evidence="5" id="KW-0378">Hydrolase</keyword>
<dbReference type="Proteomes" id="UP001328107">
    <property type="component" value="Unassembled WGS sequence"/>
</dbReference>
<dbReference type="AlphaFoldDB" id="A0AAN5I7M7"/>
<dbReference type="EC" id="3.4.19.12" evidence="2"/>
<dbReference type="PROSITE" id="PS50235">
    <property type="entry name" value="USP_3"/>
    <property type="match status" value="1"/>
</dbReference>
<dbReference type="GO" id="GO:0016579">
    <property type="term" value="P:protein deubiquitination"/>
    <property type="evidence" value="ECO:0007669"/>
    <property type="project" value="InterPro"/>
</dbReference>
<dbReference type="InterPro" id="IPR001394">
    <property type="entry name" value="Peptidase_C19_UCH"/>
</dbReference>
<evidence type="ECO:0000313" key="8">
    <source>
        <dbReference type="EMBL" id="GMR54494.1"/>
    </source>
</evidence>
<dbReference type="Gene3D" id="3.90.70.10">
    <property type="entry name" value="Cysteine proteinases"/>
    <property type="match status" value="1"/>
</dbReference>
<gene>
    <name evidence="8" type="ORF">PMAYCL1PPCAC_24689</name>
</gene>
<reference evidence="9" key="1">
    <citation type="submission" date="2022-10" db="EMBL/GenBank/DDBJ databases">
        <title>Genome assembly of Pristionchus species.</title>
        <authorList>
            <person name="Yoshida K."/>
            <person name="Sommer R.J."/>
        </authorList>
    </citation>
    <scope>NUCLEOTIDE SEQUENCE [LARGE SCALE GENOMIC DNA]</scope>
    <source>
        <strain evidence="9">RS5460</strain>
    </source>
</reference>
<comment type="caution">
    <text evidence="8">The sequence shown here is derived from an EMBL/GenBank/DDBJ whole genome shotgun (WGS) entry which is preliminary data.</text>
</comment>
<dbReference type="SUPFAM" id="SSF54001">
    <property type="entry name" value="Cysteine proteinases"/>
    <property type="match status" value="1"/>
</dbReference>
<evidence type="ECO:0000256" key="2">
    <source>
        <dbReference type="ARBA" id="ARBA00012759"/>
    </source>
</evidence>
<keyword evidence="9" id="KW-1185">Reference proteome</keyword>
<protein>
    <recommendedName>
        <fullName evidence="2">ubiquitinyl hydrolase 1</fullName>
        <ecNumber evidence="2">3.4.19.12</ecNumber>
    </recommendedName>
</protein>
<organism evidence="8 9">
    <name type="scientific">Pristionchus mayeri</name>
    <dbReference type="NCBI Taxonomy" id="1317129"/>
    <lineage>
        <taxon>Eukaryota</taxon>
        <taxon>Metazoa</taxon>
        <taxon>Ecdysozoa</taxon>
        <taxon>Nematoda</taxon>
        <taxon>Chromadorea</taxon>
        <taxon>Rhabditida</taxon>
        <taxon>Rhabditina</taxon>
        <taxon>Diplogasteromorpha</taxon>
        <taxon>Diplogasteroidea</taxon>
        <taxon>Neodiplogasteridae</taxon>
        <taxon>Pristionchus</taxon>
    </lineage>
</organism>
<accession>A0AAN5I7M7</accession>
<dbReference type="GO" id="GO:0043161">
    <property type="term" value="P:proteasome-mediated ubiquitin-dependent protein catabolic process"/>
    <property type="evidence" value="ECO:0007669"/>
    <property type="project" value="InterPro"/>
</dbReference>
<keyword evidence="6" id="KW-0788">Thiol protease</keyword>
<dbReference type="EMBL" id="BTRK01000005">
    <property type="protein sequence ID" value="GMR54494.1"/>
    <property type="molecule type" value="Genomic_DNA"/>
</dbReference>
<evidence type="ECO:0000256" key="3">
    <source>
        <dbReference type="ARBA" id="ARBA00022670"/>
    </source>
</evidence>
<name>A0AAN5I7M7_9BILA</name>
<evidence type="ECO:0000313" key="9">
    <source>
        <dbReference type="Proteomes" id="UP001328107"/>
    </source>
</evidence>
<comment type="catalytic activity">
    <reaction evidence="1">
        <text>Thiol-dependent hydrolysis of ester, thioester, amide, peptide and isopeptide bonds formed by the C-terminal Gly of ubiquitin (a 76-residue protein attached to proteins as an intracellular targeting signal).</text>
        <dbReference type="EC" id="3.4.19.12"/>
    </reaction>
</comment>
<dbReference type="GO" id="GO:0070628">
    <property type="term" value="F:proteasome binding"/>
    <property type="evidence" value="ECO:0007669"/>
    <property type="project" value="TreeGrafter"/>
</dbReference>
<proteinExistence type="predicted"/>
<feature type="domain" description="USP" evidence="7">
    <location>
        <begin position="2"/>
        <end position="311"/>
    </location>
</feature>
<keyword evidence="4" id="KW-0833">Ubl conjugation pathway</keyword>
<dbReference type="PANTHER" id="PTHR43982:SF1">
    <property type="entry name" value="UBIQUITIN CARBOXYL-TERMINAL HYDROLASE 14"/>
    <property type="match status" value="1"/>
</dbReference>
<dbReference type="PANTHER" id="PTHR43982">
    <property type="entry name" value="UBIQUITIN CARBOXYL-TERMINAL HYDROLASE"/>
    <property type="match status" value="1"/>
</dbReference>
<dbReference type="InterPro" id="IPR038765">
    <property type="entry name" value="Papain-like_cys_pep_sf"/>
</dbReference>
<dbReference type="GO" id="GO:0004843">
    <property type="term" value="F:cysteine-type deubiquitinase activity"/>
    <property type="evidence" value="ECO:0007669"/>
    <property type="project" value="UniProtKB-EC"/>
</dbReference>
<evidence type="ECO:0000256" key="5">
    <source>
        <dbReference type="ARBA" id="ARBA00022801"/>
    </source>
</evidence>
<evidence type="ECO:0000256" key="4">
    <source>
        <dbReference type="ARBA" id="ARBA00022786"/>
    </source>
</evidence>
<dbReference type="InterPro" id="IPR044635">
    <property type="entry name" value="UBP14-like"/>
</dbReference>
<feature type="non-terminal residue" evidence="8">
    <location>
        <position position="324"/>
    </location>
</feature>
<sequence>WLLLKNGGNDCFLNAALQYLRRARDLKSALEKWEAPQDSNKSEKQQAREWLLSGLWQLLDVEGEEDPREFRQCLPQVIGSLEKNFLTSQQDAYEILTKIFDDVIPESVGKKFVVESARKRRCRDNEQCKGLELVVSGPIHYQHIGSMNQIVDLEALLSDEWREVEGENELRHCSACCECCTAAREGHDEGRCEECRGDNKEYVEHQRFQFKGDSEYALVAFNILHESERVDWALAKNCNMDKMKLMGHTWKAVAVIKHIGVARENWSTGHYVCYTREDDNQWWLHDDALTPRPIGRKYRVRSGYSYPFGTTDMQGVLAVLFQKI</sequence>
<keyword evidence="3" id="KW-0645">Protease</keyword>
<evidence type="ECO:0000259" key="7">
    <source>
        <dbReference type="PROSITE" id="PS50235"/>
    </source>
</evidence>
<dbReference type="Pfam" id="PF00443">
    <property type="entry name" value="UCH"/>
    <property type="match status" value="1"/>
</dbReference>
<evidence type="ECO:0000256" key="6">
    <source>
        <dbReference type="ARBA" id="ARBA00022807"/>
    </source>
</evidence>